<dbReference type="RefSeq" id="WP_204001776.1">
    <property type="nucleotide sequence ID" value="NZ_BOPG01000047.1"/>
</dbReference>
<accession>A0A8J4E2X3</accession>
<evidence type="ECO:0000313" key="1">
    <source>
        <dbReference type="EMBL" id="GIJ59454.1"/>
    </source>
</evidence>
<evidence type="ECO:0008006" key="3">
    <source>
        <dbReference type="Google" id="ProtNLM"/>
    </source>
</evidence>
<dbReference type="Proteomes" id="UP000612585">
    <property type="component" value="Unassembled WGS sequence"/>
</dbReference>
<reference evidence="1" key="1">
    <citation type="submission" date="2021-01" db="EMBL/GenBank/DDBJ databases">
        <title>Whole genome shotgun sequence of Virgisporangium aurantiacum NBRC 16421.</title>
        <authorList>
            <person name="Komaki H."/>
            <person name="Tamura T."/>
        </authorList>
    </citation>
    <scope>NUCLEOTIDE SEQUENCE</scope>
    <source>
        <strain evidence="1">NBRC 16421</strain>
    </source>
</reference>
<proteinExistence type="predicted"/>
<evidence type="ECO:0000313" key="2">
    <source>
        <dbReference type="Proteomes" id="UP000612585"/>
    </source>
</evidence>
<organism evidence="1 2">
    <name type="scientific">Virgisporangium aurantiacum</name>
    <dbReference type="NCBI Taxonomy" id="175570"/>
    <lineage>
        <taxon>Bacteria</taxon>
        <taxon>Bacillati</taxon>
        <taxon>Actinomycetota</taxon>
        <taxon>Actinomycetes</taxon>
        <taxon>Micromonosporales</taxon>
        <taxon>Micromonosporaceae</taxon>
        <taxon>Virgisporangium</taxon>
    </lineage>
</organism>
<protein>
    <recommendedName>
        <fullName evidence="3">DUF1579 domain-containing protein</fullName>
    </recommendedName>
</protein>
<name>A0A8J4E2X3_9ACTN</name>
<sequence>MSEREYRPSAALRRLDRLVGTWKVTGGAEGTVTYEWMNDFFLTQRVDLDHDGHRSTGLEIIGHNRPFGQEPGDDVVSRYYGDSGDTLDYVYEIDGDTLTIWGGERGSPAYYRGTFSADGDAVDGAWVFPGGGGYESTMRRIGS</sequence>
<keyword evidence="2" id="KW-1185">Reference proteome</keyword>
<gene>
    <name evidence="1" type="ORF">Vau01_069700</name>
</gene>
<dbReference type="EMBL" id="BOPG01000047">
    <property type="protein sequence ID" value="GIJ59454.1"/>
    <property type="molecule type" value="Genomic_DNA"/>
</dbReference>
<dbReference type="AlphaFoldDB" id="A0A8J4E2X3"/>
<comment type="caution">
    <text evidence="1">The sequence shown here is derived from an EMBL/GenBank/DDBJ whole genome shotgun (WGS) entry which is preliminary data.</text>
</comment>